<keyword evidence="6 15" id="KW-0999">Mitochondrion inner membrane</keyword>
<gene>
    <name evidence="18" type="primary">LOC112911717</name>
</gene>
<evidence type="ECO:0000256" key="3">
    <source>
        <dbReference type="ARBA" id="ARBA00022448"/>
    </source>
</evidence>
<evidence type="ECO:0000256" key="16">
    <source>
        <dbReference type="SAM" id="MobiDB-lite"/>
    </source>
</evidence>
<dbReference type="PANTHER" id="PTHR12427">
    <property type="entry name" value="ATP SYNTHASE E CHAIN, MITOCHONDRIAL"/>
    <property type="match status" value="1"/>
</dbReference>
<evidence type="ECO:0000256" key="6">
    <source>
        <dbReference type="ARBA" id="ARBA00022792"/>
    </source>
</evidence>
<dbReference type="KEGG" id="vvp:112911717"/>
<dbReference type="Proteomes" id="UP001652641">
    <property type="component" value="Chromosome X"/>
</dbReference>
<evidence type="ECO:0000256" key="14">
    <source>
        <dbReference type="ARBA" id="ARBA00074682"/>
    </source>
</evidence>
<evidence type="ECO:0000256" key="15">
    <source>
        <dbReference type="RuleBase" id="RU367005"/>
    </source>
</evidence>
<dbReference type="PANTHER" id="PTHR12427:SF1">
    <property type="entry name" value="ATP SYNTHASE SUBUNIT E, MITOCHONDRIAL"/>
    <property type="match status" value="1"/>
</dbReference>
<dbReference type="STRING" id="9627.ENSVVUP00000021094"/>
<keyword evidence="7" id="KW-0007">Acetylation</keyword>
<organism evidence="17 18">
    <name type="scientific">Vulpes vulpes</name>
    <name type="common">Red fox</name>
    <dbReference type="NCBI Taxonomy" id="9627"/>
    <lineage>
        <taxon>Eukaryota</taxon>
        <taxon>Metazoa</taxon>
        <taxon>Chordata</taxon>
        <taxon>Craniata</taxon>
        <taxon>Vertebrata</taxon>
        <taxon>Euteleostomi</taxon>
        <taxon>Mammalia</taxon>
        <taxon>Eutheria</taxon>
        <taxon>Laurasiatheria</taxon>
        <taxon>Carnivora</taxon>
        <taxon>Caniformia</taxon>
        <taxon>Canidae</taxon>
        <taxon>Vulpes</taxon>
    </lineage>
</organism>
<reference evidence="18" key="2">
    <citation type="submission" date="2025-08" db="UniProtKB">
        <authorList>
            <consortium name="RefSeq"/>
        </authorList>
    </citation>
    <scope>IDENTIFICATION</scope>
    <source>
        <tissue evidence="18">Cell line</tissue>
    </source>
</reference>
<keyword evidence="17" id="KW-1185">Reference proteome</keyword>
<evidence type="ECO:0000256" key="12">
    <source>
        <dbReference type="ARBA" id="ARBA00057306"/>
    </source>
</evidence>
<dbReference type="OMA" id="KFKCYSV"/>
<comment type="subcellular location">
    <subcellularLocation>
        <location evidence="1 15">Mitochondrion inner membrane</location>
    </subcellularLocation>
</comment>
<evidence type="ECO:0000256" key="10">
    <source>
        <dbReference type="ARBA" id="ARBA00023136"/>
    </source>
</evidence>
<dbReference type="GO" id="GO:0005743">
    <property type="term" value="C:mitochondrial inner membrane"/>
    <property type="evidence" value="ECO:0007669"/>
    <property type="project" value="UniProtKB-SubCell"/>
</dbReference>
<reference key="1">
    <citation type="submission" date="2019-01" db="UniProtKB">
        <authorList>
            <consortium name="RefSeq"/>
        </authorList>
    </citation>
    <scope>IDENTIFICATION</scope>
</reference>
<sequence>MVSLMQVSLFIKFKCYSVPFLGVANGAKCYSYLKPQAEEERKIAAEEKEKQDEQKQIERELAKAQDGSIIT</sequence>
<evidence type="ECO:0000313" key="17">
    <source>
        <dbReference type="Proteomes" id="UP001652641"/>
    </source>
</evidence>
<evidence type="ECO:0000256" key="4">
    <source>
        <dbReference type="ARBA" id="ARBA00022547"/>
    </source>
</evidence>
<evidence type="ECO:0000256" key="8">
    <source>
        <dbReference type="ARBA" id="ARBA00023065"/>
    </source>
</evidence>
<evidence type="ECO:0000256" key="2">
    <source>
        <dbReference type="ARBA" id="ARBA00007333"/>
    </source>
</evidence>
<comment type="subunit">
    <text evidence="15">F-type ATPases have 2 components, CF(1) - the catalytic core - and CF(0) - the membrane proton channel. CF(1) and CF(0) have multiple subunits.</text>
</comment>
<dbReference type="AlphaFoldDB" id="A0A3Q7RPL1"/>
<evidence type="ECO:0000256" key="7">
    <source>
        <dbReference type="ARBA" id="ARBA00022990"/>
    </source>
</evidence>
<dbReference type="InterPro" id="IPR008386">
    <property type="entry name" value="ATP_synth_F0_esu_mt"/>
</dbReference>
<keyword evidence="11 15" id="KW-0066">ATP synthesis</keyword>
<keyword evidence="9 15" id="KW-0496">Mitochondrion</keyword>
<comment type="function">
    <text evidence="12 15">Subunit e, of the mitochondrial membrane ATP synthase complex (F(1)F(0) ATP synthase or Complex V) that produces ATP from ADP in the presence of a proton gradient across the membrane which is generated by electron transport complexes of the respiratory chain. ATP synthase complex consist of a soluble F(1) head domain - the catalytic core - and a membrane F(1) domain - the membrane proton channel. These two domains are linked by a central stalk rotating inside the F(1) region and a stationary peripheral stalk. During catalysis, ATP synthesis in the catalytic domain of F(1) is coupled via a rotary mechanism of the central stalk subunits to proton translocation. In vivo, can only synthesize ATP although its ATP hydrolase activity can be activated artificially in vitro. Part of the complex F(0) domain.</text>
</comment>
<keyword evidence="3 15" id="KW-0813">Transport</keyword>
<comment type="subunit">
    <text evidence="13">Component of the ATP synthase complex composed at least of ATP5F1A/subunit alpha, ATP5F1B/subunit beta, ATP5MC1/subunit c (homooctomer), MT-ATP6/subunit a, MT-ATP8/subunit 8, ATP5ME/subunit e, ATP5MF/subunit f, ATP5MG/subunit g, ATP5MK/subunit k, ATP5MJ/subunit j, ATP5F1C/subunit gamma, ATP5F1D/subunit delta, ATP5F1E/subunit epsilon, ATP5PF/subunit F6, ATP5PB/subunit b, ATP5PD/subunit d, ATP5PO/subunit OSCP. ATP synthase complex consists of a soluble F(1) head domain (subunits alpha(3) and beta(3)) - the catalytic core - and a membrane F(0) domain - the membrane proton channel (subunits c, a, 8, e, f, g, k and j). These two domains are linked by a central stalk (subunits gamma, delta, and epsilon) rotating inside the F1 region and a stationary peripheral stalk (subunits F6, b, d, and OSCP).</text>
</comment>
<keyword evidence="5 15" id="KW-0375">Hydrogen ion transport</keyword>
<protein>
    <recommendedName>
        <fullName evidence="14 15">ATP synthase F(0) complex subunit e, mitochondrial</fullName>
    </recommendedName>
</protein>
<proteinExistence type="inferred from homology"/>
<evidence type="ECO:0000256" key="1">
    <source>
        <dbReference type="ARBA" id="ARBA00004273"/>
    </source>
</evidence>
<dbReference type="Pfam" id="PF05680">
    <property type="entry name" value="ATP-synt_E"/>
    <property type="match status" value="1"/>
</dbReference>
<keyword evidence="8 15" id="KW-0406">Ion transport</keyword>
<feature type="compositionally biased region" description="Basic and acidic residues" evidence="16">
    <location>
        <begin position="45"/>
        <end position="63"/>
    </location>
</feature>
<dbReference type="GO" id="GO:0015078">
    <property type="term" value="F:proton transmembrane transporter activity"/>
    <property type="evidence" value="ECO:0007669"/>
    <property type="project" value="InterPro"/>
</dbReference>
<dbReference type="RefSeq" id="XP_025844171.1">
    <property type="nucleotide sequence ID" value="XM_025988386.1"/>
</dbReference>
<evidence type="ECO:0000256" key="9">
    <source>
        <dbReference type="ARBA" id="ARBA00023128"/>
    </source>
</evidence>
<dbReference type="GO" id="GO:0045259">
    <property type="term" value="C:proton-transporting ATP synthase complex"/>
    <property type="evidence" value="ECO:0007669"/>
    <property type="project" value="UniProtKB-UniRule"/>
</dbReference>
<dbReference type="GO" id="GO:0015986">
    <property type="term" value="P:proton motive force-driven ATP synthesis"/>
    <property type="evidence" value="ECO:0007669"/>
    <property type="project" value="InterPro"/>
</dbReference>
<evidence type="ECO:0000256" key="13">
    <source>
        <dbReference type="ARBA" id="ARBA00064647"/>
    </source>
</evidence>
<evidence type="ECO:0000313" key="18">
    <source>
        <dbReference type="RefSeq" id="XP_025844171.1"/>
    </source>
</evidence>
<evidence type="ECO:0000256" key="5">
    <source>
        <dbReference type="ARBA" id="ARBA00022781"/>
    </source>
</evidence>
<keyword evidence="4 15" id="KW-0138">CF(0)</keyword>
<feature type="region of interest" description="Disordered" evidence="16">
    <location>
        <begin position="45"/>
        <end position="71"/>
    </location>
</feature>
<name>A0A3Q7RPL1_VULVU</name>
<keyword evidence="10" id="KW-0472">Membrane</keyword>
<evidence type="ECO:0000256" key="11">
    <source>
        <dbReference type="ARBA" id="ARBA00023310"/>
    </source>
</evidence>
<accession>A0A3Q7RPL1</accession>
<comment type="similarity">
    <text evidence="2 15">Belongs to the ATPase e subunit family.</text>
</comment>